<reference evidence="1 2" key="1">
    <citation type="submission" date="2020-04" db="EMBL/GenBank/DDBJ databases">
        <title>Luteolibacter sp. G-1-1-1 isolated from soil.</title>
        <authorList>
            <person name="Dahal R.H."/>
        </authorList>
    </citation>
    <scope>NUCLEOTIDE SEQUENCE [LARGE SCALE GENOMIC DNA]</scope>
    <source>
        <strain evidence="1 2">G-1-1-1</strain>
    </source>
</reference>
<accession>A0A858REC1</accession>
<dbReference type="AlphaFoldDB" id="A0A858REC1"/>
<dbReference type="KEGG" id="luo:HHL09_02840"/>
<dbReference type="RefSeq" id="WP_169452980.1">
    <property type="nucleotide sequence ID" value="NZ_CP051774.1"/>
</dbReference>
<sequence length="228" mass="25489">MHRYRLLILFLVIVGAGFAAKFALAPSPFPKPGEYQAEVHLPAGSEALNRLVQRYNTALRSDPEWYIGYLKEHPNVGLGEMLPYHENMGISKKDYDLAVIEMEKVRFKKFGPTVVKVINGPGGSLKIAFDAPPLKEPFELMLSADGRELSGKFGKFVDNDESAGRHSSKIIGKWKGRQWQVFSGELSTDREKDWALMDVGIGIDAEGDRILYMSGDSAKTARSMRRII</sequence>
<evidence type="ECO:0000313" key="1">
    <source>
        <dbReference type="EMBL" id="QJE94759.1"/>
    </source>
</evidence>
<keyword evidence="2" id="KW-1185">Reference proteome</keyword>
<organism evidence="1 2">
    <name type="scientific">Luteolibacter luteus</name>
    <dbReference type="NCBI Taxonomy" id="2728835"/>
    <lineage>
        <taxon>Bacteria</taxon>
        <taxon>Pseudomonadati</taxon>
        <taxon>Verrucomicrobiota</taxon>
        <taxon>Verrucomicrobiia</taxon>
        <taxon>Verrucomicrobiales</taxon>
        <taxon>Verrucomicrobiaceae</taxon>
        <taxon>Luteolibacter</taxon>
    </lineage>
</organism>
<name>A0A858REC1_9BACT</name>
<gene>
    <name evidence="1" type="ORF">HHL09_02840</name>
</gene>
<dbReference type="Proteomes" id="UP000501812">
    <property type="component" value="Chromosome"/>
</dbReference>
<evidence type="ECO:0000313" key="2">
    <source>
        <dbReference type="Proteomes" id="UP000501812"/>
    </source>
</evidence>
<dbReference type="EMBL" id="CP051774">
    <property type="protein sequence ID" value="QJE94759.1"/>
    <property type="molecule type" value="Genomic_DNA"/>
</dbReference>
<protein>
    <submittedName>
        <fullName evidence="1">Uncharacterized protein</fullName>
    </submittedName>
</protein>
<proteinExistence type="predicted"/>